<evidence type="ECO:0000313" key="2">
    <source>
        <dbReference type="EMBL" id="KAF2451254.1"/>
    </source>
</evidence>
<feature type="compositionally biased region" description="Polar residues" evidence="1">
    <location>
        <begin position="247"/>
        <end position="269"/>
    </location>
</feature>
<dbReference type="Proteomes" id="UP000799764">
    <property type="component" value="Unassembled WGS sequence"/>
</dbReference>
<dbReference type="AlphaFoldDB" id="A0A9P4PTU8"/>
<feature type="compositionally biased region" description="Pro residues" evidence="1">
    <location>
        <begin position="225"/>
        <end position="234"/>
    </location>
</feature>
<organism evidence="2 3">
    <name type="scientific">Karstenula rhodostoma CBS 690.94</name>
    <dbReference type="NCBI Taxonomy" id="1392251"/>
    <lineage>
        <taxon>Eukaryota</taxon>
        <taxon>Fungi</taxon>
        <taxon>Dikarya</taxon>
        <taxon>Ascomycota</taxon>
        <taxon>Pezizomycotina</taxon>
        <taxon>Dothideomycetes</taxon>
        <taxon>Pleosporomycetidae</taxon>
        <taxon>Pleosporales</taxon>
        <taxon>Massarineae</taxon>
        <taxon>Didymosphaeriaceae</taxon>
        <taxon>Karstenula</taxon>
    </lineage>
</organism>
<dbReference type="EMBL" id="MU001492">
    <property type="protein sequence ID" value="KAF2451254.1"/>
    <property type="molecule type" value="Genomic_DNA"/>
</dbReference>
<keyword evidence="3" id="KW-1185">Reference proteome</keyword>
<comment type="caution">
    <text evidence="2">The sequence shown here is derived from an EMBL/GenBank/DDBJ whole genome shotgun (WGS) entry which is preliminary data.</text>
</comment>
<evidence type="ECO:0000313" key="3">
    <source>
        <dbReference type="Proteomes" id="UP000799764"/>
    </source>
</evidence>
<accession>A0A9P4PTU8</accession>
<reference evidence="2" key="1">
    <citation type="journal article" date="2020" name="Stud. Mycol.">
        <title>101 Dothideomycetes genomes: a test case for predicting lifestyles and emergence of pathogens.</title>
        <authorList>
            <person name="Haridas S."/>
            <person name="Albert R."/>
            <person name="Binder M."/>
            <person name="Bloem J."/>
            <person name="Labutti K."/>
            <person name="Salamov A."/>
            <person name="Andreopoulos B."/>
            <person name="Baker S."/>
            <person name="Barry K."/>
            <person name="Bills G."/>
            <person name="Bluhm B."/>
            <person name="Cannon C."/>
            <person name="Castanera R."/>
            <person name="Culley D."/>
            <person name="Daum C."/>
            <person name="Ezra D."/>
            <person name="Gonzalez J."/>
            <person name="Henrissat B."/>
            <person name="Kuo A."/>
            <person name="Liang C."/>
            <person name="Lipzen A."/>
            <person name="Lutzoni F."/>
            <person name="Magnuson J."/>
            <person name="Mondo S."/>
            <person name="Nolan M."/>
            <person name="Ohm R."/>
            <person name="Pangilinan J."/>
            <person name="Park H.-J."/>
            <person name="Ramirez L."/>
            <person name="Alfaro M."/>
            <person name="Sun H."/>
            <person name="Tritt A."/>
            <person name="Yoshinaga Y."/>
            <person name="Zwiers L.-H."/>
            <person name="Turgeon B."/>
            <person name="Goodwin S."/>
            <person name="Spatafora J."/>
            <person name="Crous P."/>
            <person name="Grigoriev I."/>
        </authorList>
    </citation>
    <scope>NUCLEOTIDE SEQUENCE</scope>
    <source>
        <strain evidence="2">CBS 690.94</strain>
    </source>
</reference>
<proteinExistence type="predicted"/>
<protein>
    <submittedName>
        <fullName evidence="2">Uncharacterized protein</fullName>
    </submittedName>
</protein>
<evidence type="ECO:0000256" key="1">
    <source>
        <dbReference type="SAM" id="MobiDB-lite"/>
    </source>
</evidence>
<sequence length="345" mass="37597">MSGNLEMAEQEEFAVALHDRLTLTQVDDLVGLKRHAVTVLRTEATSRLTYQIPPDESSCVPTAPLLSYRNVAQLEADLSARLYNVWLKVAVWLPVHLLMAVHGPLLWITGVCDELALPSLLRRAIGLHTYRLTLLLTVGGNGLCTAATAVHWLESLSGSLRTVCTTVTLRAVRTTAVFYLRKVAKSCVLSIERALKRPAPASTSLLHDITTSLGAPSADAHSLRGPPPLPPITTPPDEDFVEPSQDLEVQSYSISEPESPSAERQASAQISTAPPLPPITTPPDSDTALRNRCHNDFDTRSHPGRYTKQLSSATFAGRAIISFGRRVSVMDRLIRLLCSSSWVSN</sequence>
<feature type="region of interest" description="Disordered" evidence="1">
    <location>
        <begin position="216"/>
        <end position="287"/>
    </location>
</feature>
<name>A0A9P4PTU8_9PLEO</name>
<gene>
    <name evidence="2" type="ORF">P171DRAFT_515305</name>
</gene>